<dbReference type="SMART" id="SM00267">
    <property type="entry name" value="GGDEF"/>
    <property type="match status" value="1"/>
</dbReference>
<dbReference type="Pfam" id="PF00072">
    <property type="entry name" value="Response_reg"/>
    <property type="match status" value="2"/>
</dbReference>
<dbReference type="GO" id="GO:1902201">
    <property type="term" value="P:negative regulation of bacterial-type flagellum-dependent cell motility"/>
    <property type="evidence" value="ECO:0007669"/>
    <property type="project" value="TreeGrafter"/>
</dbReference>
<gene>
    <name evidence="3" type="ORF">LCGC14_0063890</name>
</gene>
<dbReference type="PANTHER" id="PTHR45138">
    <property type="entry name" value="REGULATORY COMPONENTS OF SENSORY TRANSDUCTION SYSTEM"/>
    <property type="match status" value="1"/>
</dbReference>
<dbReference type="SUPFAM" id="SSF47226">
    <property type="entry name" value="Histidine-containing phosphotransfer domain, HPT domain"/>
    <property type="match status" value="1"/>
</dbReference>
<accession>A0A0F9VN81</accession>
<dbReference type="SUPFAM" id="SSF55073">
    <property type="entry name" value="Nucleotide cyclase"/>
    <property type="match status" value="1"/>
</dbReference>
<feature type="domain" description="Response regulatory" evidence="1">
    <location>
        <begin position="259"/>
        <end position="375"/>
    </location>
</feature>
<sequence length="553" mass="60843">MDKTELLRSQLLVLAESFRQRLETDIPALSDLARSLPATTEAPIEPLRLLRDSLHKLAGSAGTFGYPTLGNKARELEQTARQCLDQRSWDDACRQRLIDGIDELKTMQKAGHSAQGPNPQMAQASVQPSSALRIFILDDDPQSALRVAQTLESFGYVVVTFATAAKLTPALEHDRPDALVLDVSPGTAGHGLLESIQRLQATWNQPLPLIAVSDQESFDIQLSAVRAGAQGFFIKPLDLAALENRLERCFNSFQSEPFRVLVVDDDIDLAQRFEAVLSSADMRVETVSDPRLLLQHMDVFMPDVILMDVNMPDYSGPELAQMIRMNDNWLRVPIVYLSAETDVARQMAALLKAGDDFITKPISDSVLITTVYSRAQRARLVSQALARDSLTGLLKHADIKEQVELEIERARRTKLPVSIAMIDIDHFKQVNDSHGHGVGDNVIRALANLLRQRLRKGDRLGRYGGEEFVAVLPNCNAEDAKTILDDIRAAFNALYFSGSNGAFQCSFSAGVSACQALGWEASGLLERADASLYQAKAQGRNRIVLADSGSDIP</sequence>
<name>A0A0F9VN81_9ZZZZ</name>
<dbReference type="InterPro" id="IPR029787">
    <property type="entry name" value="Nucleotide_cyclase"/>
</dbReference>
<dbReference type="InterPro" id="IPR043128">
    <property type="entry name" value="Rev_trsase/Diguanyl_cyclase"/>
</dbReference>
<feature type="domain" description="Response regulatory" evidence="1">
    <location>
        <begin position="133"/>
        <end position="250"/>
    </location>
</feature>
<dbReference type="NCBIfam" id="TIGR00254">
    <property type="entry name" value="GGDEF"/>
    <property type="match status" value="1"/>
</dbReference>
<evidence type="ECO:0000313" key="3">
    <source>
        <dbReference type="EMBL" id="KKO06581.1"/>
    </source>
</evidence>
<dbReference type="EMBL" id="LAZR01000015">
    <property type="protein sequence ID" value="KKO06581.1"/>
    <property type="molecule type" value="Genomic_DNA"/>
</dbReference>
<proteinExistence type="predicted"/>
<dbReference type="SUPFAM" id="SSF52172">
    <property type="entry name" value="CheY-like"/>
    <property type="match status" value="2"/>
</dbReference>
<dbReference type="Gene3D" id="3.40.50.2300">
    <property type="match status" value="2"/>
</dbReference>
<protein>
    <recommendedName>
        <fullName evidence="4">Diguanylate cyclase</fullName>
    </recommendedName>
</protein>
<evidence type="ECO:0008006" key="4">
    <source>
        <dbReference type="Google" id="ProtNLM"/>
    </source>
</evidence>
<dbReference type="InterPro" id="IPR036641">
    <property type="entry name" value="HPT_dom_sf"/>
</dbReference>
<dbReference type="FunFam" id="3.30.70.270:FF:000001">
    <property type="entry name" value="Diguanylate cyclase domain protein"/>
    <property type="match status" value="1"/>
</dbReference>
<dbReference type="Gene3D" id="1.20.120.160">
    <property type="entry name" value="HPT domain"/>
    <property type="match status" value="1"/>
</dbReference>
<dbReference type="InterPro" id="IPR000160">
    <property type="entry name" value="GGDEF_dom"/>
</dbReference>
<comment type="caution">
    <text evidence="3">The sequence shown here is derived from an EMBL/GenBank/DDBJ whole genome shotgun (WGS) entry which is preliminary data.</text>
</comment>
<dbReference type="CDD" id="cd01949">
    <property type="entry name" value="GGDEF"/>
    <property type="match status" value="1"/>
</dbReference>
<dbReference type="InterPro" id="IPR001789">
    <property type="entry name" value="Sig_transdc_resp-reg_receiver"/>
</dbReference>
<dbReference type="InterPro" id="IPR050469">
    <property type="entry name" value="Diguanylate_Cyclase"/>
</dbReference>
<dbReference type="AlphaFoldDB" id="A0A0F9VN81"/>
<dbReference type="Pfam" id="PF01627">
    <property type="entry name" value="Hpt"/>
    <property type="match status" value="1"/>
</dbReference>
<dbReference type="GO" id="GO:0000160">
    <property type="term" value="P:phosphorelay signal transduction system"/>
    <property type="evidence" value="ECO:0007669"/>
    <property type="project" value="InterPro"/>
</dbReference>
<dbReference type="InterPro" id="IPR011006">
    <property type="entry name" value="CheY-like_superfamily"/>
</dbReference>
<feature type="domain" description="GGDEF" evidence="2">
    <location>
        <begin position="415"/>
        <end position="548"/>
    </location>
</feature>
<dbReference type="Gene3D" id="3.30.70.270">
    <property type="match status" value="1"/>
</dbReference>
<dbReference type="PANTHER" id="PTHR45138:SF9">
    <property type="entry name" value="DIGUANYLATE CYCLASE DGCM-RELATED"/>
    <property type="match status" value="1"/>
</dbReference>
<dbReference type="GO" id="GO:0005886">
    <property type="term" value="C:plasma membrane"/>
    <property type="evidence" value="ECO:0007669"/>
    <property type="project" value="TreeGrafter"/>
</dbReference>
<evidence type="ECO:0000259" key="1">
    <source>
        <dbReference type="PROSITE" id="PS50110"/>
    </source>
</evidence>
<dbReference type="PROSITE" id="PS50110">
    <property type="entry name" value="RESPONSE_REGULATORY"/>
    <property type="match status" value="2"/>
</dbReference>
<dbReference type="Pfam" id="PF00990">
    <property type="entry name" value="GGDEF"/>
    <property type="match status" value="1"/>
</dbReference>
<dbReference type="SMART" id="SM00448">
    <property type="entry name" value="REC"/>
    <property type="match status" value="2"/>
</dbReference>
<dbReference type="InterPro" id="IPR008207">
    <property type="entry name" value="Sig_transdc_His_kin_Hpt_dom"/>
</dbReference>
<dbReference type="GO" id="GO:0052621">
    <property type="term" value="F:diguanylate cyclase activity"/>
    <property type="evidence" value="ECO:0007669"/>
    <property type="project" value="TreeGrafter"/>
</dbReference>
<dbReference type="CDD" id="cd00088">
    <property type="entry name" value="HPT"/>
    <property type="match status" value="1"/>
</dbReference>
<organism evidence="3">
    <name type="scientific">marine sediment metagenome</name>
    <dbReference type="NCBI Taxonomy" id="412755"/>
    <lineage>
        <taxon>unclassified sequences</taxon>
        <taxon>metagenomes</taxon>
        <taxon>ecological metagenomes</taxon>
    </lineage>
</organism>
<evidence type="ECO:0000259" key="2">
    <source>
        <dbReference type="PROSITE" id="PS50887"/>
    </source>
</evidence>
<reference evidence="3" key="1">
    <citation type="journal article" date="2015" name="Nature">
        <title>Complex archaea that bridge the gap between prokaryotes and eukaryotes.</title>
        <authorList>
            <person name="Spang A."/>
            <person name="Saw J.H."/>
            <person name="Jorgensen S.L."/>
            <person name="Zaremba-Niedzwiedzka K."/>
            <person name="Martijn J."/>
            <person name="Lind A.E."/>
            <person name="van Eijk R."/>
            <person name="Schleper C."/>
            <person name="Guy L."/>
            <person name="Ettema T.J."/>
        </authorList>
    </citation>
    <scope>NUCLEOTIDE SEQUENCE</scope>
</reference>
<dbReference type="GO" id="GO:0043709">
    <property type="term" value="P:cell adhesion involved in single-species biofilm formation"/>
    <property type="evidence" value="ECO:0007669"/>
    <property type="project" value="TreeGrafter"/>
</dbReference>
<dbReference type="CDD" id="cd00156">
    <property type="entry name" value="REC"/>
    <property type="match status" value="2"/>
</dbReference>
<dbReference type="PROSITE" id="PS50887">
    <property type="entry name" value="GGDEF"/>
    <property type="match status" value="1"/>
</dbReference>